<dbReference type="InterPro" id="IPR011527">
    <property type="entry name" value="ABC1_TM_dom"/>
</dbReference>
<comment type="subcellular location">
    <subcellularLocation>
        <location evidence="1">Endomembrane system</location>
        <topology evidence="1">Multi-pass membrane protein</topology>
    </subcellularLocation>
</comment>
<dbReference type="Pfam" id="PF24357">
    <property type="entry name" value="TMD0_ABC"/>
    <property type="match status" value="1"/>
</dbReference>
<keyword evidence="5" id="KW-0677">Repeat</keyword>
<keyword evidence="13" id="KW-1185">Reference proteome</keyword>
<keyword evidence="7" id="KW-0067">ATP-binding</keyword>
<reference evidence="12 13" key="1">
    <citation type="submission" date="2023-02" db="EMBL/GenBank/DDBJ databases">
        <title>LHISI_Scaffold_Assembly.</title>
        <authorList>
            <person name="Stuart O.P."/>
            <person name="Cleave R."/>
            <person name="Magrath M.J.L."/>
            <person name="Mikheyev A.S."/>
        </authorList>
    </citation>
    <scope>NUCLEOTIDE SEQUENCE [LARGE SCALE GENOMIC DNA]</scope>
    <source>
        <strain evidence="12">Daus_M_001</strain>
        <tissue evidence="12">Leg muscle</tissue>
    </source>
</reference>
<name>A0ABQ9IGR8_9NEOP</name>
<evidence type="ECO:0000313" key="13">
    <source>
        <dbReference type="Proteomes" id="UP001159363"/>
    </source>
</evidence>
<evidence type="ECO:0000259" key="11">
    <source>
        <dbReference type="PROSITE" id="PS50929"/>
    </source>
</evidence>
<feature type="domain" description="ABC transmembrane type-1" evidence="11">
    <location>
        <begin position="316"/>
        <end position="520"/>
    </location>
</feature>
<feature type="transmembrane region" description="Helical" evidence="10">
    <location>
        <begin position="500"/>
        <end position="519"/>
    </location>
</feature>
<evidence type="ECO:0000256" key="2">
    <source>
        <dbReference type="ARBA" id="ARBA00009726"/>
    </source>
</evidence>
<dbReference type="InterPro" id="IPR050173">
    <property type="entry name" value="ABC_transporter_C-like"/>
</dbReference>
<dbReference type="PANTHER" id="PTHR24223:SF443">
    <property type="entry name" value="MULTIDRUG-RESISTANCE LIKE PROTEIN 1, ISOFORM I"/>
    <property type="match status" value="1"/>
</dbReference>
<dbReference type="Proteomes" id="UP001159363">
    <property type="component" value="Chromosome 1"/>
</dbReference>
<dbReference type="PROSITE" id="PS50929">
    <property type="entry name" value="ABC_TM1F"/>
    <property type="match status" value="1"/>
</dbReference>
<dbReference type="EMBL" id="JARBHB010000001">
    <property type="protein sequence ID" value="KAJ8895856.1"/>
    <property type="molecule type" value="Genomic_DNA"/>
</dbReference>
<dbReference type="InterPro" id="IPR056227">
    <property type="entry name" value="TMD0_ABC"/>
</dbReference>
<keyword evidence="8 10" id="KW-1133">Transmembrane helix</keyword>
<evidence type="ECO:0000256" key="3">
    <source>
        <dbReference type="ARBA" id="ARBA00022448"/>
    </source>
</evidence>
<evidence type="ECO:0000256" key="8">
    <source>
        <dbReference type="ARBA" id="ARBA00022989"/>
    </source>
</evidence>
<evidence type="ECO:0000313" key="12">
    <source>
        <dbReference type="EMBL" id="KAJ8895856.1"/>
    </source>
</evidence>
<dbReference type="Gene3D" id="1.20.1560.10">
    <property type="entry name" value="ABC transporter type 1, transmembrane domain"/>
    <property type="match status" value="2"/>
</dbReference>
<keyword evidence="9 10" id="KW-0472">Membrane</keyword>
<feature type="transmembrane region" description="Helical" evidence="10">
    <location>
        <begin position="343"/>
        <end position="364"/>
    </location>
</feature>
<proteinExistence type="inferred from homology"/>
<dbReference type="SUPFAM" id="SSF90123">
    <property type="entry name" value="ABC transporter transmembrane region"/>
    <property type="match status" value="1"/>
</dbReference>
<comment type="similarity">
    <text evidence="2">Belongs to the ABC transporter superfamily. ABCC family. Conjugate transporter (TC 3.A.1.208) subfamily.</text>
</comment>
<sequence>MAVAQPKGDFSRAHVGTQDENLTFHASDPDLTPCFQKTVLVWVPCAFLFVLSPLQGAFIVGSRSRHIPWTLLNTAKLLLTCLLAALCVVDIGFAISFGTQEYLMNTVDYVTPAIKLVTLVLCCILQYCNKNRGLRTSGVLFIFWFLLALFGAVQFRYEIRQLQNDEPPDPLYPVISYIIFYAITLVIFFFNFFLDGVPKEYEYEDIKRPCPEIRAPFPIRLLFLWFDKFVWKTYRSSITADELWGLKPEESSRFVVPAFEKYWNKTLRKSQNFEPKAKLCCRFGSVDFEKINKKTVSVLPALCKAFGPIFLCSSGLMLCNVVVTFINPQLLSNLIAFVSSNDPLWLGITYAALMLVFALLQPVFSGNGTVLATKTAVRVRMALTSIVYRKRVARPSLHDDGDVAGAPQDTGRGRVPCWPITAAQPPHDARRSVAAGSTAHIPFHSIVDVFDRIEIGFVVILFQALTMSNNAKKESTVGEIVNLMSVDTTRIYEAILNLNWIWISPLQIAISLYFLWQIVG</sequence>
<feature type="transmembrane region" description="Helical" evidence="10">
    <location>
        <begin position="171"/>
        <end position="194"/>
    </location>
</feature>
<protein>
    <recommendedName>
        <fullName evidence="11">ABC transmembrane type-1 domain-containing protein</fullName>
    </recommendedName>
</protein>
<keyword evidence="6" id="KW-0547">Nucleotide-binding</keyword>
<evidence type="ECO:0000256" key="9">
    <source>
        <dbReference type="ARBA" id="ARBA00023136"/>
    </source>
</evidence>
<organism evidence="12 13">
    <name type="scientific">Dryococelus australis</name>
    <dbReference type="NCBI Taxonomy" id="614101"/>
    <lineage>
        <taxon>Eukaryota</taxon>
        <taxon>Metazoa</taxon>
        <taxon>Ecdysozoa</taxon>
        <taxon>Arthropoda</taxon>
        <taxon>Hexapoda</taxon>
        <taxon>Insecta</taxon>
        <taxon>Pterygota</taxon>
        <taxon>Neoptera</taxon>
        <taxon>Polyneoptera</taxon>
        <taxon>Phasmatodea</taxon>
        <taxon>Verophasmatodea</taxon>
        <taxon>Anareolatae</taxon>
        <taxon>Phasmatidae</taxon>
        <taxon>Eurycanthinae</taxon>
        <taxon>Dryococelus</taxon>
    </lineage>
</organism>
<feature type="transmembrane region" description="Helical" evidence="10">
    <location>
        <begin position="139"/>
        <end position="159"/>
    </location>
</feature>
<feature type="transmembrane region" description="Helical" evidence="10">
    <location>
        <begin position="39"/>
        <end position="61"/>
    </location>
</feature>
<dbReference type="PANTHER" id="PTHR24223">
    <property type="entry name" value="ATP-BINDING CASSETTE SUB-FAMILY C"/>
    <property type="match status" value="1"/>
</dbReference>
<evidence type="ECO:0000256" key="6">
    <source>
        <dbReference type="ARBA" id="ARBA00022741"/>
    </source>
</evidence>
<evidence type="ECO:0000256" key="10">
    <source>
        <dbReference type="SAM" id="Phobius"/>
    </source>
</evidence>
<keyword evidence="3" id="KW-0813">Transport</keyword>
<accession>A0ABQ9IGR8</accession>
<evidence type="ECO:0000256" key="1">
    <source>
        <dbReference type="ARBA" id="ARBA00004127"/>
    </source>
</evidence>
<evidence type="ECO:0000256" key="7">
    <source>
        <dbReference type="ARBA" id="ARBA00022840"/>
    </source>
</evidence>
<feature type="transmembrane region" description="Helical" evidence="10">
    <location>
        <begin position="109"/>
        <end position="127"/>
    </location>
</feature>
<comment type="caution">
    <text evidence="12">The sequence shown here is derived from an EMBL/GenBank/DDBJ whole genome shotgun (WGS) entry which is preliminary data.</text>
</comment>
<feature type="transmembrane region" description="Helical" evidence="10">
    <location>
        <begin position="77"/>
        <end position="97"/>
    </location>
</feature>
<keyword evidence="4 10" id="KW-0812">Transmembrane</keyword>
<dbReference type="InterPro" id="IPR036640">
    <property type="entry name" value="ABC1_TM_sf"/>
</dbReference>
<feature type="transmembrane region" description="Helical" evidence="10">
    <location>
        <begin position="301"/>
        <end position="323"/>
    </location>
</feature>
<evidence type="ECO:0000256" key="4">
    <source>
        <dbReference type="ARBA" id="ARBA00022692"/>
    </source>
</evidence>
<evidence type="ECO:0000256" key="5">
    <source>
        <dbReference type="ARBA" id="ARBA00022737"/>
    </source>
</evidence>
<gene>
    <name evidence="12" type="ORF">PR048_001195</name>
</gene>